<dbReference type="Proteomes" id="UP000314294">
    <property type="component" value="Unassembled WGS sequence"/>
</dbReference>
<accession>A0A4Z2FMP9</accession>
<dbReference type="EMBL" id="SRLO01001062">
    <property type="protein sequence ID" value="TNN42074.1"/>
    <property type="molecule type" value="Genomic_DNA"/>
</dbReference>
<sequence length="137" mass="15515">MDTWLHEATIKEPRPSIKNSEFGVRFHHLHQLLYLRPLSELKVIVHPQEVLGGYLGDCQVPSSKPALREETHVLHVHFSNVLRFKAVISDDDFYVAIETPDATQQHLESRIAQERLGDDGDSSDAGVHTGFFPKHQG</sequence>
<dbReference type="AlphaFoldDB" id="A0A4Z2FMP9"/>
<name>A0A4Z2FMP9_9TELE</name>
<evidence type="ECO:0000313" key="3">
    <source>
        <dbReference type="Proteomes" id="UP000314294"/>
    </source>
</evidence>
<keyword evidence="3" id="KW-1185">Reference proteome</keyword>
<evidence type="ECO:0000313" key="2">
    <source>
        <dbReference type="EMBL" id="TNN42074.1"/>
    </source>
</evidence>
<proteinExistence type="predicted"/>
<protein>
    <submittedName>
        <fullName evidence="2">Uncharacterized protein</fullName>
    </submittedName>
</protein>
<comment type="caution">
    <text evidence="2">The sequence shown here is derived from an EMBL/GenBank/DDBJ whole genome shotgun (WGS) entry which is preliminary data.</text>
</comment>
<organism evidence="2 3">
    <name type="scientific">Liparis tanakae</name>
    <name type="common">Tanaka's snailfish</name>
    <dbReference type="NCBI Taxonomy" id="230148"/>
    <lineage>
        <taxon>Eukaryota</taxon>
        <taxon>Metazoa</taxon>
        <taxon>Chordata</taxon>
        <taxon>Craniata</taxon>
        <taxon>Vertebrata</taxon>
        <taxon>Euteleostomi</taxon>
        <taxon>Actinopterygii</taxon>
        <taxon>Neopterygii</taxon>
        <taxon>Teleostei</taxon>
        <taxon>Neoteleostei</taxon>
        <taxon>Acanthomorphata</taxon>
        <taxon>Eupercaria</taxon>
        <taxon>Perciformes</taxon>
        <taxon>Cottioidei</taxon>
        <taxon>Cottales</taxon>
        <taxon>Liparidae</taxon>
        <taxon>Liparis</taxon>
    </lineage>
</organism>
<feature type="region of interest" description="Disordered" evidence="1">
    <location>
        <begin position="115"/>
        <end position="137"/>
    </location>
</feature>
<gene>
    <name evidence="2" type="ORF">EYF80_047765</name>
</gene>
<reference evidence="2 3" key="1">
    <citation type="submission" date="2019-03" db="EMBL/GenBank/DDBJ databases">
        <title>First draft genome of Liparis tanakae, snailfish: a comprehensive survey of snailfish specific genes.</title>
        <authorList>
            <person name="Kim W."/>
            <person name="Song I."/>
            <person name="Jeong J.-H."/>
            <person name="Kim D."/>
            <person name="Kim S."/>
            <person name="Ryu S."/>
            <person name="Song J.Y."/>
            <person name="Lee S.K."/>
        </authorList>
    </citation>
    <scope>NUCLEOTIDE SEQUENCE [LARGE SCALE GENOMIC DNA]</scope>
    <source>
        <tissue evidence="2">Muscle</tissue>
    </source>
</reference>
<evidence type="ECO:0000256" key="1">
    <source>
        <dbReference type="SAM" id="MobiDB-lite"/>
    </source>
</evidence>